<dbReference type="Gene3D" id="3.40.50.12780">
    <property type="entry name" value="N-terminal domain of ligase-like"/>
    <property type="match status" value="1"/>
</dbReference>
<comment type="caution">
    <text evidence="2">The sequence shown here is derived from an EMBL/GenBank/DDBJ whole genome shotgun (WGS) entry which is preliminary data.</text>
</comment>
<keyword evidence="3" id="KW-1185">Reference proteome</keyword>
<dbReference type="PANTHER" id="PTHR43767:SF1">
    <property type="entry name" value="NONRIBOSOMAL PEPTIDE SYNTHASE PES1 (EUROFUNG)-RELATED"/>
    <property type="match status" value="1"/>
</dbReference>
<accession>A0ABV8E054</accession>
<dbReference type="EMBL" id="JBHSAX010000019">
    <property type="protein sequence ID" value="MFC3965305.1"/>
    <property type="molecule type" value="Genomic_DNA"/>
</dbReference>
<name>A0ABV8E054_9NOCA</name>
<dbReference type="Pfam" id="PF00501">
    <property type="entry name" value="AMP-binding"/>
    <property type="match status" value="1"/>
</dbReference>
<dbReference type="PANTHER" id="PTHR43767">
    <property type="entry name" value="LONG-CHAIN-FATTY-ACID--COA LIGASE"/>
    <property type="match status" value="1"/>
</dbReference>
<dbReference type="Proteomes" id="UP001595696">
    <property type="component" value="Unassembled WGS sequence"/>
</dbReference>
<dbReference type="InterPro" id="IPR042099">
    <property type="entry name" value="ANL_N_sf"/>
</dbReference>
<evidence type="ECO:0000259" key="1">
    <source>
        <dbReference type="Pfam" id="PF00501"/>
    </source>
</evidence>
<organism evidence="2 3">
    <name type="scientific">Nocardia jiangsuensis</name>
    <dbReference type="NCBI Taxonomy" id="1691563"/>
    <lineage>
        <taxon>Bacteria</taxon>
        <taxon>Bacillati</taxon>
        <taxon>Actinomycetota</taxon>
        <taxon>Actinomycetes</taxon>
        <taxon>Mycobacteriales</taxon>
        <taxon>Nocardiaceae</taxon>
        <taxon>Nocardia</taxon>
    </lineage>
</organism>
<feature type="domain" description="AMP-dependent synthetase/ligase" evidence="1">
    <location>
        <begin position="17"/>
        <end position="352"/>
    </location>
</feature>
<dbReference type="InterPro" id="IPR050237">
    <property type="entry name" value="ATP-dep_AMP-bd_enzyme"/>
</dbReference>
<evidence type="ECO:0000313" key="3">
    <source>
        <dbReference type="Proteomes" id="UP001595696"/>
    </source>
</evidence>
<dbReference type="SUPFAM" id="SSF56801">
    <property type="entry name" value="Acetyl-CoA synthetase-like"/>
    <property type="match status" value="1"/>
</dbReference>
<reference evidence="3" key="1">
    <citation type="journal article" date="2019" name="Int. J. Syst. Evol. Microbiol.">
        <title>The Global Catalogue of Microorganisms (GCM) 10K type strain sequencing project: providing services to taxonomists for standard genome sequencing and annotation.</title>
        <authorList>
            <consortium name="The Broad Institute Genomics Platform"/>
            <consortium name="The Broad Institute Genome Sequencing Center for Infectious Disease"/>
            <person name="Wu L."/>
            <person name="Ma J."/>
        </authorList>
    </citation>
    <scope>NUCLEOTIDE SEQUENCE [LARGE SCALE GENOMIC DNA]</scope>
    <source>
        <strain evidence="3">CGMCC 4.7330</strain>
    </source>
</reference>
<evidence type="ECO:0000313" key="2">
    <source>
        <dbReference type="EMBL" id="MFC3965305.1"/>
    </source>
</evidence>
<dbReference type="InterPro" id="IPR020845">
    <property type="entry name" value="AMP-binding_CS"/>
</dbReference>
<dbReference type="CDD" id="cd04433">
    <property type="entry name" value="AFD_class_I"/>
    <property type="match status" value="1"/>
</dbReference>
<dbReference type="Gene3D" id="3.30.300.30">
    <property type="match status" value="1"/>
</dbReference>
<dbReference type="PROSITE" id="PS00455">
    <property type="entry name" value="AMP_BINDING"/>
    <property type="match status" value="1"/>
</dbReference>
<protein>
    <submittedName>
        <fullName evidence="2">Class I adenylate-forming enzyme family protein</fullName>
    </submittedName>
</protein>
<dbReference type="InterPro" id="IPR045851">
    <property type="entry name" value="AMP-bd_C_sf"/>
</dbReference>
<dbReference type="InterPro" id="IPR000873">
    <property type="entry name" value="AMP-dep_synth/lig_dom"/>
</dbReference>
<gene>
    <name evidence="2" type="ORF">ACFO0B_25230</name>
</gene>
<sequence length="496" mass="53383">MPSAPAVRELAARYLLRAEEAPEADAIVYARSPFEGRSLSWADVAERSERLMRDYRATGMAAGSRCALTLADHLDMIPALLALWRLDATAVLIDPAWGDRLRTNVVEHSGADFALDMTGPAEAVRLRGSGRFAAPLPEGTAMLGYTSGSTGDPKGIPFTHSKLALTMHYSAAACTYRHGARPRRIGCNARLSGSGVLNLNYTWAPFGDAATVVLPELTLSTARSYWRAVEEFGVEQAYLFPAQVEMVNQVALPRSPGGTAPLCLTGSAPVSARLQARFEERFGLPLVNCFGISEAMCTIFFGHLDASGSATTDIGVPWLLQARLVDEDGAVVSGAGEGELQLSGPTLLDHYYNNEAATAAAYDGRWFRTGDIVRRNADGVYRIAGRRKHVVMKGGFSIYLNEVEEAALAVPGVLEAAAVPLLTHDLEDLGLLVRLHADSAATTTDVHAALRASLGVQRAPSRVVRVTEPLPRTGPEKLDRRACEQRWTTETTVGVR</sequence>
<proteinExistence type="predicted"/>
<dbReference type="RefSeq" id="WP_378615052.1">
    <property type="nucleotide sequence ID" value="NZ_JBHSAX010000019.1"/>
</dbReference>